<dbReference type="GO" id="GO:0005737">
    <property type="term" value="C:cytoplasm"/>
    <property type="evidence" value="ECO:0007669"/>
    <property type="project" value="UniProtKB-SubCell"/>
</dbReference>
<keyword evidence="3" id="KW-0813">Transport</keyword>
<dbReference type="OrthoDB" id="10061064at2759"/>
<sequence length="417" mass="45404">MANVVTHPQLQVDFHRGPLHHSPSPLGFGFGLSNTPVMGGWSATPSHALQPSWPAATSSQHSASRPAKRRHEPDDDSDLRGTRDESMESNSPPPERPKRSAPKRARTTPALVVTGKEEKNSKENKPPPASDENDVDVGVLLASLPPQSLLPLLTSLLAAQPSLKSTVLSLIPRPTLDTAMQALAVSANKLRDAYPYSTSPFSQPGPSYSPGFGMGSFASNRAGSPSPAGFGFGRPSAVSAFSSTPSQPPNNGMRDEYIINRMRPHITEFVSACLSYLPYFSYAAPPSSSPSQKLHTQSHAAALQLQHKDRSHPTETYLFLSALTTHVLNQPPLAQASLAPLLLPRLTDEWRAWIDRVDQLVNREGGMFGSETVRSWERGLDELAQAKGNGFEVFRQLRDMWVSKVGWLLGRQAMEEL</sequence>
<dbReference type="GO" id="GO:0071630">
    <property type="term" value="P:nuclear protein quality control by the ubiquitin-proteasome system"/>
    <property type="evidence" value="ECO:0007669"/>
    <property type="project" value="UniProtKB-UniRule"/>
</dbReference>
<keyword evidence="6" id="KW-1185">Reference proteome</keyword>
<comment type="function">
    <text evidence="3">Involved in ubiquitin-mediated protein degradation. Regulatory factor in the ubiquitin/proteasome pathway that controls the turnover of proteasome substrates. Targets proteasomes to the nucleus and facilitates the degradation of nuclear proteins.</text>
</comment>
<dbReference type="InterPro" id="IPR038422">
    <property type="entry name" value="Cut8/Sts1_sf"/>
</dbReference>
<evidence type="ECO:0000313" key="6">
    <source>
        <dbReference type="Proteomes" id="UP000218811"/>
    </source>
</evidence>
<dbReference type="GO" id="GO:0031965">
    <property type="term" value="C:nuclear membrane"/>
    <property type="evidence" value="ECO:0007669"/>
    <property type="project" value="TreeGrafter"/>
</dbReference>
<gene>
    <name evidence="5" type="ORF">WOLCODRAFT_135369</name>
</gene>
<dbReference type="PANTHER" id="PTHR28032">
    <property type="entry name" value="FI02826P"/>
    <property type="match status" value="1"/>
</dbReference>
<dbReference type="STRING" id="742152.A0A2H3IV57"/>
<proteinExistence type="inferred from homology"/>
<dbReference type="EMBL" id="KB467831">
    <property type="protein sequence ID" value="PCH33880.1"/>
    <property type="molecule type" value="Genomic_DNA"/>
</dbReference>
<dbReference type="Proteomes" id="UP000218811">
    <property type="component" value="Unassembled WGS sequence"/>
</dbReference>
<evidence type="ECO:0000256" key="1">
    <source>
        <dbReference type="ARBA" id="ARBA00006199"/>
    </source>
</evidence>
<dbReference type="GO" id="GO:0070628">
    <property type="term" value="F:proteasome binding"/>
    <property type="evidence" value="ECO:0007669"/>
    <property type="project" value="TreeGrafter"/>
</dbReference>
<evidence type="ECO:0000256" key="4">
    <source>
        <dbReference type="SAM" id="MobiDB-lite"/>
    </source>
</evidence>
<evidence type="ECO:0000256" key="3">
    <source>
        <dbReference type="RuleBase" id="RU368013"/>
    </source>
</evidence>
<reference evidence="5 6" key="1">
    <citation type="journal article" date="2012" name="Science">
        <title>The Paleozoic origin of enzymatic lignin decomposition reconstructed from 31 fungal genomes.</title>
        <authorList>
            <person name="Floudas D."/>
            <person name="Binder M."/>
            <person name="Riley R."/>
            <person name="Barry K."/>
            <person name="Blanchette R.A."/>
            <person name="Henrissat B."/>
            <person name="Martinez A.T."/>
            <person name="Otillar R."/>
            <person name="Spatafora J.W."/>
            <person name="Yadav J.S."/>
            <person name="Aerts A."/>
            <person name="Benoit I."/>
            <person name="Boyd A."/>
            <person name="Carlson A."/>
            <person name="Copeland A."/>
            <person name="Coutinho P.M."/>
            <person name="de Vries R.P."/>
            <person name="Ferreira P."/>
            <person name="Findley K."/>
            <person name="Foster B."/>
            <person name="Gaskell J."/>
            <person name="Glotzer D."/>
            <person name="Gorecki P."/>
            <person name="Heitman J."/>
            <person name="Hesse C."/>
            <person name="Hori C."/>
            <person name="Igarashi K."/>
            <person name="Jurgens J.A."/>
            <person name="Kallen N."/>
            <person name="Kersten P."/>
            <person name="Kohler A."/>
            <person name="Kuees U."/>
            <person name="Kumar T.K.A."/>
            <person name="Kuo A."/>
            <person name="LaButti K."/>
            <person name="Larrondo L.F."/>
            <person name="Lindquist E."/>
            <person name="Ling A."/>
            <person name="Lombard V."/>
            <person name="Lucas S."/>
            <person name="Lundell T."/>
            <person name="Martin R."/>
            <person name="McLaughlin D.J."/>
            <person name="Morgenstern I."/>
            <person name="Morin E."/>
            <person name="Murat C."/>
            <person name="Nagy L.G."/>
            <person name="Nolan M."/>
            <person name="Ohm R.A."/>
            <person name="Patyshakuliyeva A."/>
            <person name="Rokas A."/>
            <person name="Ruiz-Duenas F.J."/>
            <person name="Sabat G."/>
            <person name="Salamov A."/>
            <person name="Samejima M."/>
            <person name="Schmutz J."/>
            <person name="Slot J.C."/>
            <person name="St John F."/>
            <person name="Stenlid J."/>
            <person name="Sun H."/>
            <person name="Sun S."/>
            <person name="Syed K."/>
            <person name="Tsang A."/>
            <person name="Wiebenga A."/>
            <person name="Young D."/>
            <person name="Pisabarro A."/>
            <person name="Eastwood D.C."/>
            <person name="Martin F."/>
            <person name="Cullen D."/>
            <person name="Grigoriev I.V."/>
            <person name="Hibbett D.S."/>
        </authorList>
    </citation>
    <scope>NUCLEOTIDE SEQUENCE [LARGE SCALE GENOMIC DNA]</scope>
    <source>
        <strain evidence="5 6">MD-104</strain>
    </source>
</reference>
<organism evidence="5 6">
    <name type="scientific">Wolfiporia cocos (strain MD-104)</name>
    <name type="common">Brown rot fungus</name>
    <dbReference type="NCBI Taxonomy" id="742152"/>
    <lineage>
        <taxon>Eukaryota</taxon>
        <taxon>Fungi</taxon>
        <taxon>Dikarya</taxon>
        <taxon>Basidiomycota</taxon>
        <taxon>Agaricomycotina</taxon>
        <taxon>Agaricomycetes</taxon>
        <taxon>Polyporales</taxon>
        <taxon>Phaeolaceae</taxon>
        <taxon>Wolfiporia</taxon>
    </lineage>
</organism>
<feature type="compositionally biased region" description="Basic and acidic residues" evidence="4">
    <location>
        <begin position="115"/>
        <end position="125"/>
    </location>
</feature>
<dbReference type="PANTHER" id="PTHR28032:SF1">
    <property type="entry name" value="FI02826P"/>
    <property type="match status" value="1"/>
</dbReference>
<feature type="region of interest" description="Disordered" evidence="4">
    <location>
        <begin position="42"/>
        <end position="134"/>
    </location>
</feature>
<protein>
    <recommendedName>
        <fullName evidence="3">Tethering factor for nuclear proteasome STS1</fullName>
    </recommendedName>
</protein>
<dbReference type="Pfam" id="PF08559">
    <property type="entry name" value="Cut8"/>
    <property type="match status" value="1"/>
</dbReference>
<feature type="compositionally biased region" description="Polar residues" evidence="4">
    <location>
        <begin position="43"/>
        <end position="63"/>
    </location>
</feature>
<accession>A0A2H3IV57</accession>
<dbReference type="InterPro" id="IPR013868">
    <property type="entry name" value="Cut8/Sts1_fam"/>
</dbReference>
<dbReference type="GO" id="GO:0015031">
    <property type="term" value="P:protein transport"/>
    <property type="evidence" value="ECO:0007669"/>
    <property type="project" value="UniProtKB-UniRule"/>
</dbReference>
<comment type="subcellular location">
    <subcellularLocation>
        <location evidence="3">Cytoplasm</location>
    </subcellularLocation>
    <subcellularLocation>
        <location evidence="3">Nucleus</location>
    </subcellularLocation>
</comment>
<keyword evidence="3" id="KW-0653">Protein transport</keyword>
<evidence type="ECO:0000256" key="2">
    <source>
        <dbReference type="ARBA" id="ARBA00023242"/>
    </source>
</evidence>
<name>A0A2H3IV57_WOLCO</name>
<dbReference type="AlphaFoldDB" id="A0A2H3IV57"/>
<evidence type="ECO:0000313" key="5">
    <source>
        <dbReference type="EMBL" id="PCH33880.1"/>
    </source>
</evidence>
<dbReference type="GO" id="GO:0031144">
    <property type="term" value="P:proteasome localization"/>
    <property type="evidence" value="ECO:0007669"/>
    <property type="project" value="UniProtKB-UniRule"/>
</dbReference>
<dbReference type="Gene3D" id="1.20.58.1590">
    <property type="entry name" value="Tethering factor for nuclear proteasome Cut8/Sts1"/>
    <property type="match status" value="1"/>
</dbReference>
<comment type="similarity">
    <text evidence="1 3">Belongs to the cut8/STS1 family.</text>
</comment>
<dbReference type="OMA" id="KDAYPYS"/>
<keyword evidence="3" id="KW-0963">Cytoplasm</keyword>
<keyword evidence="2 3" id="KW-0539">Nucleus</keyword>
<comment type="subunit">
    <text evidence="3">Binds the proteasome.</text>
</comment>